<dbReference type="Proteomes" id="UP001166251">
    <property type="component" value="Unassembled WGS sequence"/>
</dbReference>
<dbReference type="EMBL" id="JAHZSS010000005">
    <property type="protein sequence ID" value="MBW8190601.1"/>
    <property type="molecule type" value="Genomic_DNA"/>
</dbReference>
<dbReference type="Pfam" id="PF00702">
    <property type="entry name" value="Hydrolase"/>
    <property type="match status" value="1"/>
</dbReference>
<dbReference type="InterPro" id="IPR023198">
    <property type="entry name" value="PGP-like_dom2"/>
</dbReference>
<keyword evidence="2" id="KW-1185">Reference proteome</keyword>
<dbReference type="SUPFAM" id="SSF56784">
    <property type="entry name" value="HAD-like"/>
    <property type="match status" value="1"/>
</dbReference>
<dbReference type="PANTHER" id="PTHR18901">
    <property type="entry name" value="2-DEOXYGLUCOSE-6-PHOSPHATE PHOSPHATASE 2"/>
    <property type="match status" value="1"/>
</dbReference>
<sequence length="228" mass="25581">MIRGLAVNPECVIFDCDGVVIDSEIISATVLIEKLAQQGINIDTQHVQQHFLGASFESVKTKIKNHFGVDLADSFEHEYRQQLLAAFETSLQVTEGFKDTLKRLRRPYCIATSSSIERTARALSIVGLTENFAGWVFTAQQVKHGKPAPDLFLYAAQQMAIPTHKCLVIEDSYFGVTAALKAGMVPLHYRGGKHLNNQITEVTERYPNVAVLEQWQQFEQHYPSLFLA</sequence>
<dbReference type="Gene3D" id="3.40.50.1000">
    <property type="entry name" value="HAD superfamily/HAD-like"/>
    <property type="match status" value="1"/>
</dbReference>
<dbReference type="GO" id="GO:0016787">
    <property type="term" value="F:hydrolase activity"/>
    <property type="evidence" value="ECO:0007669"/>
    <property type="project" value="UniProtKB-KW"/>
</dbReference>
<dbReference type="InterPro" id="IPR006439">
    <property type="entry name" value="HAD-SF_hydro_IA"/>
</dbReference>
<name>A0ABS7EFN5_9GAMM</name>
<dbReference type="InterPro" id="IPR023214">
    <property type="entry name" value="HAD_sf"/>
</dbReference>
<dbReference type="SFLD" id="SFLDG01129">
    <property type="entry name" value="C1.5:_HAD__Beta-PGM__Phosphata"/>
    <property type="match status" value="1"/>
</dbReference>
<dbReference type="NCBIfam" id="TIGR01509">
    <property type="entry name" value="HAD-SF-IA-v3"/>
    <property type="match status" value="1"/>
</dbReference>
<proteinExistence type="predicted"/>
<evidence type="ECO:0000313" key="1">
    <source>
        <dbReference type="EMBL" id="MBW8190601.1"/>
    </source>
</evidence>
<accession>A0ABS7EFN5</accession>
<evidence type="ECO:0000313" key="2">
    <source>
        <dbReference type="Proteomes" id="UP001166251"/>
    </source>
</evidence>
<comment type="caution">
    <text evidence="1">The sequence shown here is derived from an EMBL/GenBank/DDBJ whole genome shotgun (WGS) entry which is preliminary data.</text>
</comment>
<keyword evidence="1" id="KW-0378">Hydrolase</keyword>
<gene>
    <name evidence="1" type="ORF">K0504_06085</name>
</gene>
<dbReference type="CDD" id="cd07526">
    <property type="entry name" value="HAD_BPGM_like"/>
    <property type="match status" value="1"/>
</dbReference>
<protein>
    <submittedName>
        <fullName evidence="1">HAD family hydrolase</fullName>
    </submittedName>
</protein>
<organism evidence="1 2">
    <name type="scientific">Neiella holothuriorum</name>
    <dbReference type="NCBI Taxonomy" id="2870530"/>
    <lineage>
        <taxon>Bacteria</taxon>
        <taxon>Pseudomonadati</taxon>
        <taxon>Pseudomonadota</taxon>
        <taxon>Gammaproteobacteria</taxon>
        <taxon>Alteromonadales</taxon>
        <taxon>Echinimonadaceae</taxon>
        <taxon>Neiella</taxon>
    </lineage>
</organism>
<dbReference type="PANTHER" id="PTHR18901:SF38">
    <property type="entry name" value="PSEUDOURIDINE-5'-PHOSPHATASE"/>
    <property type="match status" value="1"/>
</dbReference>
<dbReference type="InterPro" id="IPR036412">
    <property type="entry name" value="HAD-like_sf"/>
</dbReference>
<dbReference type="RefSeq" id="WP_220103388.1">
    <property type="nucleotide sequence ID" value="NZ_JAHZSS010000005.1"/>
</dbReference>
<dbReference type="SFLD" id="SFLDS00003">
    <property type="entry name" value="Haloacid_Dehalogenase"/>
    <property type="match status" value="1"/>
</dbReference>
<dbReference type="Gene3D" id="1.10.150.240">
    <property type="entry name" value="Putative phosphatase, domain 2"/>
    <property type="match status" value="1"/>
</dbReference>
<reference evidence="1" key="1">
    <citation type="submission" date="2021-07" db="EMBL/GenBank/DDBJ databases">
        <title>Neiella marina sp. nov., isolated from the intestinal content of sea cucumber Apostichopus japonicus.</title>
        <authorList>
            <person name="Bai X."/>
        </authorList>
    </citation>
    <scope>NUCLEOTIDE SEQUENCE</scope>
    <source>
        <strain evidence="1">126</strain>
    </source>
</reference>